<reference evidence="1" key="1">
    <citation type="submission" date="2023-04" db="EMBL/GenBank/DDBJ databases">
        <authorList>
            <person name="Vijverberg K."/>
            <person name="Xiong W."/>
            <person name="Schranz E."/>
        </authorList>
    </citation>
    <scope>NUCLEOTIDE SEQUENCE</scope>
</reference>
<accession>A0AA35YFS6</accession>
<keyword evidence="2" id="KW-1185">Reference proteome</keyword>
<dbReference type="EMBL" id="OX465078">
    <property type="protein sequence ID" value="CAI9273124.1"/>
    <property type="molecule type" value="Genomic_DNA"/>
</dbReference>
<proteinExistence type="predicted"/>
<organism evidence="1 2">
    <name type="scientific">Lactuca saligna</name>
    <name type="common">Willowleaf lettuce</name>
    <dbReference type="NCBI Taxonomy" id="75948"/>
    <lineage>
        <taxon>Eukaryota</taxon>
        <taxon>Viridiplantae</taxon>
        <taxon>Streptophyta</taxon>
        <taxon>Embryophyta</taxon>
        <taxon>Tracheophyta</taxon>
        <taxon>Spermatophyta</taxon>
        <taxon>Magnoliopsida</taxon>
        <taxon>eudicotyledons</taxon>
        <taxon>Gunneridae</taxon>
        <taxon>Pentapetalae</taxon>
        <taxon>asterids</taxon>
        <taxon>campanulids</taxon>
        <taxon>Asterales</taxon>
        <taxon>Asteraceae</taxon>
        <taxon>Cichorioideae</taxon>
        <taxon>Cichorieae</taxon>
        <taxon>Lactucinae</taxon>
        <taxon>Lactuca</taxon>
    </lineage>
</organism>
<dbReference type="Proteomes" id="UP001177003">
    <property type="component" value="Chromosome 2"/>
</dbReference>
<sequence length="110" mass="12467">MGSLEAGLLISSVFSMSSIEPERRKRMSASRTTLFSGSLESEVLSADDMINPMTSSLFPLTNMNIDQIQQMIPHGRMYPYPMVATFLVAELELEVAEWFLLNMTWAVEWN</sequence>
<evidence type="ECO:0000313" key="1">
    <source>
        <dbReference type="EMBL" id="CAI9273124.1"/>
    </source>
</evidence>
<protein>
    <submittedName>
        <fullName evidence="1">Uncharacterized protein</fullName>
    </submittedName>
</protein>
<dbReference type="AlphaFoldDB" id="A0AA35YFS6"/>
<name>A0AA35YFS6_LACSI</name>
<gene>
    <name evidence="1" type="ORF">LSALG_LOCUS13287</name>
</gene>
<evidence type="ECO:0000313" key="2">
    <source>
        <dbReference type="Proteomes" id="UP001177003"/>
    </source>
</evidence>